<dbReference type="PANTHER" id="PTHR31806:SF1">
    <property type="entry name" value="PURINE-CYTOSINE PERMEASE FCY2-RELATED"/>
    <property type="match status" value="1"/>
</dbReference>
<feature type="transmembrane region" description="Helical" evidence="8">
    <location>
        <begin position="322"/>
        <end position="344"/>
    </location>
</feature>
<feature type="transmembrane region" description="Helical" evidence="8">
    <location>
        <begin position="130"/>
        <end position="153"/>
    </location>
</feature>
<evidence type="ECO:0000313" key="9">
    <source>
        <dbReference type="EMBL" id="MCV7229427.1"/>
    </source>
</evidence>
<dbReference type="InterPro" id="IPR026030">
    <property type="entry name" value="Pur-cyt_permease_Fcy2/21/22"/>
</dbReference>
<name>A0ABT3CIZ9_9MYCO</name>
<comment type="subcellular location">
    <subcellularLocation>
        <location evidence="1">Membrane</location>
        <topology evidence="1">Multi-pass membrane protein</topology>
    </subcellularLocation>
</comment>
<evidence type="ECO:0000313" key="10">
    <source>
        <dbReference type="Proteomes" id="UP001526201"/>
    </source>
</evidence>
<evidence type="ECO:0000256" key="5">
    <source>
        <dbReference type="ARBA" id="ARBA00022989"/>
    </source>
</evidence>
<dbReference type="PIRSF" id="PIRSF002744">
    <property type="entry name" value="Pur-cyt_permease"/>
    <property type="match status" value="1"/>
</dbReference>
<dbReference type="Proteomes" id="UP001526201">
    <property type="component" value="Unassembled WGS sequence"/>
</dbReference>
<evidence type="ECO:0000256" key="2">
    <source>
        <dbReference type="ARBA" id="ARBA00008974"/>
    </source>
</evidence>
<dbReference type="Gene3D" id="1.10.4160.10">
    <property type="entry name" value="Hydantoin permease"/>
    <property type="match status" value="1"/>
</dbReference>
<evidence type="ECO:0000256" key="4">
    <source>
        <dbReference type="ARBA" id="ARBA00022692"/>
    </source>
</evidence>
<dbReference type="InterPro" id="IPR001248">
    <property type="entry name" value="Pur-cyt_permease"/>
</dbReference>
<accession>A0ABT3CIZ9</accession>
<proteinExistence type="inferred from homology"/>
<feature type="transmembrane region" description="Helical" evidence="8">
    <location>
        <begin position="236"/>
        <end position="261"/>
    </location>
</feature>
<evidence type="ECO:0000256" key="8">
    <source>
        <dbReference type="SAM" id="Phobius"/>
    </source>
</evidence>
<organism evidence="9 10">
    <name type="scientific">Mycolicibacterium komossense</name>
    <dbReference type="NCBI Taxonomy" id="1779"/>
    <lineage>
        <taxon>Bacteria</taxon>
        <taxon>Bacillati</taxon>
        <taxon>Actinomycetota</taxon>
        <taxon>Actinomycetes</taxon>
        <taxon>Mycobacteriales</taxon>
        <taxon>Mycobacteriaceae</taxon>
        <taxon>Mycolicibacterium</taxon>
    </lineage>
</organism>
<feature type="transmembrane region" description="Helical" evidence="8">
    <location>
        <begin position="195"/>
        <end position="215"/>
    </location>
</feature>
<evidence type="ECO:0000256" key="1">
    <source>
        <dbReference type="ARBA" id="ARBA00004141"/>
    </source>
</evidence>
<feature type="transmembrane region" description="Helical" evidence="8">
    <location>
        <begin position="350"/>
        <end position="374"/>
    </location>
</feature>
<evidence type="ECO:0000256" key="3">
    <source>
        <dbReference type="ARBA" id="ARBA00022448"/>
    </source>
</evidence>
<dbReference type="Pfam" id="PF02133">
    <property type="entry name" value="Transp_cyt_pur"/>
    <property type="match status" value="1"/>
</dbReference>
<comment type="caution">
    <text evidence="9">The sequence shown here is derived from an EMBL/GenBank/DDBJ whole genome shotgun (WGS) entry which is preliminary data.</text>
</comment>
<feature type="transmembrane region" description="Helical" evidence="8">
    <location>
        <begin position="30"/>
        <end position="52"/>
    </location>
</feature>
<dbReference type="PANTHER" id="PTHR31806">
    <property type="entry name" value="PURINE-CYTOSINE PERMEASE FCY2-RELATED"/>
    <property type="match status" value="1"/>
</dbReference>
<protein>
    <submittedName>
        <fullName evidence="9">Cytosine permease</fullName>
    </submittedName>
</protein>
<feature type="transmembrane region" description="Helical" evidence="8">
    <location>
        <begin position="432"/>
        <end position="449"/>
    </location>
</feature>
<feature type="transmembrane region" description="Helical" evidence="8">
    <location>
        <begin position="97"/>
        <end position="124"/>
    </location>
</feature>
<feature type="transmembrane region" description="Helical" evidence="8">
    <location>
        <begin position="281"/>
        <end position="301"/>
    </location>
</feature>
<feature type="transmembrane region" description="Helical" evidence="8">
    <location>
        <begin position="165"/>
        <end position="183"/>
    </location>
</feature>
<keyword evidence="4 8" id="KW-0812">Transmembrane</keyword>
<keyword evidence="5 8" id="KW-1133">Transmembrane helix</keyword>
<keyword evidence="10" id="KW-1185">Reference proteome</keyword>
<dbReference type="EMBL" id="JACKTY010000041">
    <property type="protein sequence ID" value="MCV7229427.1"/>
    <property type="molecule type" value="Genomic_DNA"/>
</dbReference>
<comment type="similarity">
    <text evidence="2 7">Belongs to the purine-cytosine permease (2.A.39) family.</text>
</comment>
<feature type="transmembrane region" description="Helical" evidence="8">
    <location>
        <begin position="395"/>
        <end position="420"/>
    </location>
</feature>
<evidence type="ECO:0000256" key="7">
    <source>
        <dbReference type="PIRNR" id="PIRNR002744"/>
    </source>
</evidence>
<feature type="transmembrane region" description="Helical" evidence="8">
    <location>
        <begin position="58"/>
        <end position="77"/>
    </location>
</feature>
<reference evidence="9 10" key="1">
    <citation type="journal article" date="2022" name="BMC Genomics">
        <title>Comparative genome analysis of mycobacteria focusing on tRNA and non-coding RNA.</title>
        <authorList>
            <person name="Behra P.R.K."/>
            <person name="Pettersson B.M.F."/>
            <person name="Ramesh M."/>
            <person name="Das S."/>
            <person name="Dasgupta S."/>
            <person name="Kirsebom L.A."/>
        </authorList>
    </citation>
    <scope>NUCLEOTIDE SEQUENCE [LARGE SCALE GENOMIC DNA]</scope>
    <source>
        <strain evidence="9 10">DSM 44078</strain>
    </source>
</reference>
<gene>
    <name evidence="9" type="ORF">H7J73_25785</name>
</gene>
<keyword evidence="6 7" id="KW-0472">Membrane</keyword>
<evidence type="ECO:0000256" key="6">
    <source>
        <dbReference type="ARBA" id="ARBA00023136"/>
    </source>
</evidence>
<keyword evidence="3 7" id="KW-0813">Transport</keyword>
<sequence length="469" mass="49721">MSSTNASFIEDLTIQPVPENRRKGTARNLFPVWFGVNIMPLTLVTGVLGTTVYGLPPVWAVVAILIGNLLGAVLMALHSVQGSKLGVPQMIQARAQFGMYGALLVLGVVILVYFGFLASILVLARDTLAILIPSFGGTFGLVVCAVLTLAAVVVGYDFIHRANRILLGLFGIAVLLLAVFLIIHASGGTAGSADLHFNGIGFMGMISAAAVWQIAYAPYVSDYSRYLPSGTSSRPAFWYTYLGCVAGAIPMMVLGALLVVVAGGDGSVADMVSLLPGPAKVFVLIMLFLGAIDAAVINLYGPSLTVLTMIQTFKPTWVPRALARNVIAVLVAIVTTVVAAGFASDFLNSYLGFITFLMTLLIPWSIINLVDYYIIKKGVYDPAAFIDSSRGYGNVNIPAVATYIVTFLIELPFASSPFYVGTVAAWLDGVDLTWLVGSVVSFVLYLGLMRLTASRRVNREAAPAATASV</sequence>